<keyword evidence="2" id="KW-0472">Membrane</keyword>
<feature type="coiled-coil region" evidence="1">
    <location>
        <begin position="97"/>
        <end position="124"/>
    </location>
</feature>
<organism evidence="3">
    <name type="scientific">viral metagenome</name>
    <dbReference type="NCBI Taxonomy" id="1070528"/>
    <lineage>
        <taxon>unclassified sequences</taxon>
        <taxon>metagenomes</taxon>
        <taxon>organismal metagenomes</taxon>
    </lineage>
</organism>
<accession>A0A6C0CX55</accession>
<keyword evidence="1" id="KW-0175">Coiled coil</keyword>
<keyword evidence="2" id="KW-1133">Transmembrane helix</keyword>
<sequence>MEAIKSMMDKIEERNLPPTLKQGLNFKKYQKEITTNPRAVAIANDLEEKETTTIQGFNNSMNEENEESAQIVEGFATQSTTMSETIVTPSSPISQEILSQLSQLNKLQTEYDSLIEQYKTANTSSLEKVTTTLTNITNNPYANKNVTLSNGKTYYVTNKGTSKLYDSNATYYATNGKNNCPSGSTSLNLKSLSDVTMSGSNMVSGQSCGNEGSSVFVKKTLNTPTSDYVGCYNDSTTSPSMTSVNNGSKIYNYETCQEAAVNSGSSYFGLQGLDTTTNLSSCYISNDLATAQKYKVAKTMCNADSNGYVYGNTLVNAIYKSPTGAATYVGTYKDTPTRAMTLVNNGSNSFTYETCKKQAMNTGNTYFALQNFNSKRQTAQCAVSNDFTKASQYGEKPKSSYTGKDKKTYGGGWANAIYQLESDLSNYKGCYNDRADAPAMTPLGSGKSTYSFSTCKDEAVKGGYGYFALQGTGSGSSKCFASNELSTAKKYGEAKPCSKSLDGQTYGNNGINAIYKMNELGDASSVGKMGYVDYNSNVTEFPDSMIGLSLTYEKYNNYGTTLASTSSLQNATYDTAVAKCNGNSSCYGFTLDSSTNVASFYGKDIVNPSNRILKPNTTLYVRNKMLQNLNNACNKQVVNIDSSQWKNYVKKSGYMSPSSTCDLSTAIVSSSTKSNQIQTAIISKAKEIVKILNNLNKKSDSINNTTGLNTNMIQSNIQKYNDVIVEMSEFTDVRENNISNIVKESDIKVLQENYGYMFWSILAIATVIVTMNIMRK</sequence>
<dbReference type="EMBL" id="MN739498">
    <property type="protein sequence ID" value="QHT08540.1"/>
    <property type="molecule type" value="Genomic_DNA"/>
</dbReference>
<name>A0A6C0CX55_9ZZZZ</name>
<evidence type="ECO:0000313" key="3">
    <source>
        <dbReference type="EMBL" id="QHT08540.1"/>
    </source>
</evidence>
<dbReference type="AlphaFoldDB" id="A0A6C0CX55"/>
<keyword evidence="2" id="KW-0812">Transmembrane</keyword>
<evidence type="ECO:0000256" key="2">
    <source>
        <dbReference type="SAM" id="Phobius"/>
    </source>
</evidence>
<proteinExistence type="predicted"/>
<protein>
    <submittedName>
        <fullName evidence="3">Uncharacterized protein</fullName>
    </submittedName>
</protein>
<feature type="transmembrane region" description="Helical" evidence="2">
    <location>
        <begin position="754"/>
        <end position="774"/>
    </location>
</feature>
<reference evidence="3" key="1">
    <citation type="journal article" date="2020" name="Nature">
        <title>Giant virus diversity and host interactions through global metagenomics.</title>
        <authorList>
            <person name="Schulz F."/>
            <person name="Roux S."/>
            <person name="Paez-Espino D."/>
            <person name="Jungbluth S."/>
            <person name="Walsh D.A."/>
            <person name="Denef V.J."/>
            <person name="McMahon K.D."/>
            <person name="Konstantinidis K.T."/>
            <person name="Eloe-Fadrosh E.A."/>
            <person name="Kyrpides N.C."/>
            <person name="Woyke T."/>
        </authorList>
    </citation>
    <scope>NUCLEOTIDE SEQUENCE</scope>
    <source>
        <strain evidence="3">GVMAG-M-3300022752-66</strain>
    </source>
</reference>
<evidence type="ECO:0000256" key="1">
    <source>
        <dbReference type="SAM" id="Coils"/>
    </source>
</evidence>